<proteinExistence type="predicted"/>
<dbReference type="Proteomes" id="UP000215027">
    <property type="component" value="Chromosome I"/>
</dbReference>
<sequence>MGGCGRALQAVRNNRSCPYDHPFTTARQISEVTQMATYGTILTLIAFLISRATMDGMEQCHARSRRGG</sequence>
<dbReference type="KEGG" id="pbf:CFX0092_A1169"/>
<dbReference type="EMBL" id="LN890655">
    <property type="protein sequence ID" value="CUS03047.2"/>
    <property type="molecule type" value="Genomic_DNA"/>
</dbReference>
<reference evidence="1" key="1">
    <citation type="submission" date="2016-01" db="EMBL/GenBank/DDBJ databases">
        <authorList>
            <person name="Mcilroy J.S."/>
            <person name="Karst M S."/>
            <person name="Albertsen M."/>
        </authorList>
    </citation>
    <scope>NUCLEOTIDE SEQUENCE</scope>
    <source>
        <strain evidence="1">Cfx-K</strain>
    </source>
</reference>
<evidence type="ECO:0000313" key="1">
    <source>
        <dbReference type="EMBL" id="CUS03047.2"/>
    </source>
</evidence>
<evidence type="ECO:0000313" key="2">
    <source>
        <dbReference type="Proteomes" id="UP000215027"/>
    </source>
</evidence>
<name>A0A161K2Y2_9CHLR</name>
<dbReference type="AlphaFoldDB" id="A0A161K2Y2"/>
<protein>
    <submittedName>
        <fullName evidence="1">Uncharacterized protein</fullName>
    </submittedName>
</protein>
<organism evidence="1 2">
    <name type="scientific">Candidatus Promineifilum breve</name>
    <dbReference type="NCBI Taxonomy" id="1806508"/>
    <lineage>
        <taxon>Bacteria</taxon>
        <taxon>Bacillati</taxon>
        <taxon>Chloroflexota</taxon>
        <taxon>Ardenticatenia</taxon>
        <taxon>Candidatus Promineifilales</taxon>
        <taxon>Candidatus Promineifilaceae</taxon>
        <taxon>Candidatus Promineifilum</taxon>
    </lineage>
</organism>
<gene>
    <name evidence="1" type="ORF">CFX0092_A1169</name>
</gene>
<accession>A0A161K2Y2</accession>
<keyword evidence="2" id="KW-1185">Reference proteome</keyword>